<protein>
    <recommendedName>
        <fullName evidence="3">Ferric iron reductase protein FhuF</fullName>
    </recommendedName>
</protein>
<comment type="caution">
    <text evidence="1">The sequence shown here is derived from an EMBL/GenBank/DDBJ whole genome shotgun (WGS) entry which is preliminary data.</text>
</comment>
<reference evidence="1 2" key="1">
    <citation type="journal article" date="2015" name="Stand. Genomic Sci.">
        <title>Genomic Encyclopedia of Bacterial and Archaeal Type Strains, Phase III: the genomes of soil and plant-associated and newly described type strains.</title>
        <authorList>
            <person name="Whitman W.B."/>
            <person name="Woyke T."/>
            <person name="Klenk H.P."/>
            <person name="Zhou Y."/>
            <person name="Lilburn T.G."/>
            <person name="Beck B.J."/>
            <person name="De Vos P."/>
            <person name="Vandamme P."/>
            <person name="Eisen J.A."/>
            <person name="Garrity G."/>
            <person name="Hugenholtz P."/>
            <person name="Kyrpides N.C."/>
        </authorList>
    </citation>
    <scope>NUCLEOTIDE SEQUENCE [LARGE SCALE GENOMIC DNA]</scope>
    <source>
        <strain evidence="1 2">CGMCC 1.10116</strain>
    </source>
</reference>
<proteinExistence type="predicted"/>
<dbReference type="Proteomes" id="UP000315711">
    <property type="component" value="Unassembled WGS sequence"/>
</dbReference>
<dbReference type="EMBL" id="VLKZ01000004">
    <property type="protein sequence ID" value="TWI57146.1"/>
    <property type="molecule type" value="Genomic_DNA"/>
</dbReference>
<gene>
    <name evidence="1" type="ORF">IQ10_01850</name>
</gene>
<sequence>MLDHTIIDILQEQFFVNGQKVDQSGVPYRQLLDEKVMQQLITSRTTQFSGTDHRVGGANIMKWFGNFITAHAYLYSIHDSWLSYDDFSFVEKGKKAEIQLIEPHLVALDETNRENMLIERLEALFKMLQPIFERVASTSGLPIQQVCGLLSNPFYNQYQAWMNISEADEQLKLNDDLQLMRKLDPTVFGLNRNPFDVTFRYVDSWWEPVEPVRIKAACCMSYLKGEGNYCFACPKMNKKERVKRAEQLRREQQQS</sequence>
<evidence type="ECO:0000313" key="1">
    <source>
        <dbReference type="EMBL" id="TWI57146.1"/>
    </source>
</evidence>
<organism evidence="1 2">
    <name type="scientific">Halalkalibacter nanhaiisediminis</name>
    <dbReference type="NCBI Taxonomy" id="688079"/>
    <lineage>
        <taxon>Bacteria</taxon>
        <taxon>Bacillati</taxon>
        <taxon>Bacillota</taxon>
        <taxon>Bacilli</taxon>
        <taxon>Bacillales</taxon>
        <taxon>Bacillaceae</taxon>
        <taxon>Halalkalibacter</taxon>
    </lineage>
</organism>
<evidence type="ECO:0008006" key="3">
    <source>
        <dbReference type="Google" id="ProtNLM"/>
    </source>
</evidence>
<dbReference type="AlphaFoldDB" id="A0A562QM70"/>
<accession>A0A562QM70</accession>
<evidence type="ECO:0000313" key="2">
    <source>
        <dbReference type="Proteomes" id="UP000315711"/>
    </source>
</evidence>
<name>A0A562QM70_9BACI</name>
<keyword evidence="2" id="KW-1185">Reference proteome</keyword>